<protein>
    <recommendedName>
        <fullName evidence="4 11">Lipid-A-disaccharide synthase</fullName>
        <ecNumber evidence="3 11">2.4.1.182</ecNumber>
    </recommendedName>
</protein>
<accession>A0AB39UZG4</accession>
<dbReference type="GO" id="GO:0009245">
    <property type="term" value="P:lipid A biosynthetic process"/>
    <property type="evidence" value="ECO:0007669"/>
    <property type="project" value="UniProtKB-UniRule"/>
</dbReference>
<organism evidence="12">
    <name type="scientific">Thermohahella caldifontis</name>
    <dbReference type="NCBI Taxonomy" id="3142973"/>
    <lineage>
        <taxon>Bacteria</taxon>
        <taxon>Pseudomonadati</taxon>
        <taxon>Pseudomonadota</taxon>
        <taxon>Gammaproteobacteria</taxon>
        <taxon>Oceanospirillales</taxon>
        <taxon>Hahellaceae</taxon>
        <taxon>Thermohahella</taxon>
    </lineage>
</organism>
<dbReference type="CDD" id="cd01635">
    <property type="entry name" value="Glycosyltransferase_GTB-type"/>
    <property type="match status" value="1"/>
</dbReference>
<gene>
    <name evidence="11 12" type="primary">lpxB</name>
    <name evidence="12" type="ORF">AAIA72_05895</name>
</gene>
<dbReference type="PANTHER" id="PTHR30372:SF4">
    <property type="entry name" value="LIPID-A-DISACCHARIDE SYNTHASE, MITOCHONDRIAL-RELATED"/>
    <property type="match status" value="1"/>
</dbReference>
<proteinExistence type="inferred from homology"/>
<evidence type="ECO:0000256" key="10">
    <source>
        <dbReference type="ARBA" id="ARBA00048975"/>
    </source>
</evidence>
<dbReference type="EMBL" id="CP154858">
    <property type="protein sequence ID" value="XDT73498.1"/>
    <property type="molecule type" value="Genomic_DNA"/>
</dbReference>
<sequence length="394" mass="43143">MVSSAEHTPSPGARPHFGLVAGEASGDILGAGLIRALKARYPQARFTGIGGPLMCAEGMVSLYPMERLSVMGLVEVLGRLRELFAIRRGLLDHFSGDRPDVFIGIDAPDFNLRLEKPLRAAGIPTVHYVSPSVWAWRQGRIKTIRKAVDCMLTLFPFEVDFYREHGVRAVCVGHPLADELPLRPDVVQARHALNLPQDRPVVAILPGSRHGEVSRIGPVFMETLVRIHQRRGDVHFVIPAVNADRKAQIAGLLQALGGTLPVTLIEGQSRTAMMAADVVLLASGTATLEAMLLKKPMVVAYRLALLTYWIMRRLIQVPWVSLPNLLAGRELVPELLQHAAVPERLATAVLERLKPEAAAALQQTFTEIHRQLRLNASEKAADAVASLLKEAPRV</sequence>
<dbReference type="AlphaFoldDB" id="A0AB39UZG4"/>
<keyword evidence="7 11" id="KW-0328">Glycosyltransferase</keyword>
<dbReference type="SUPFAM" id="SSF53756">
    <property type="entry name" value="UDP-Glycosyltransferase/glycogen phosphorylase"/>
    <property type="match status" value="1"/>
</dbReference>
<comment type="function">
    <text evidence="1 11">Condensation of UDP-2,3-diacylglucosamine and 2,3-diacylglucosamine-1-phosphate to form lipid A disaccharide, a precursor of lipid A, a phosphorylated glycolipid that anchors the lipopolysaccharide to the outer membrane of the cell.</text>
</comment>
<comment type="similarity">
    <text evidence="2 11">Belongs to the LpxB family.</text>
</comment>
<evidence type="ECO:0000256" key="11">
    <source>
        <dbReference type="HAMAP-Rule" id="MF_00392"/>
    </source>
</evidence>
<evidence type="ECO:0000256" key="7">
    <source>
        <dbReference type="ARBA" id="ARBA00022676"/>
    </source>
</evidence>
<evidence type="ECO:0000256" key="5">
    <source>
        <dbReference type="ARBA" id="ARBA00022516"/>
    </source>
</evidence>
<evidence type="ECO:0000256" key="3">
    <source>
        <dbReference type="ARBA" id="ARBA00012687"/>
    </source>
</evidence>
<evidence type="ECO:0000256" key="1">
    <source>
        <dbReference type="ARBA" id="ARBA00002056"/>
    </source>
</evidence>
<dbReference type="GO" id="GO:0005543">
    <property type="term" value="F:phospholipid binding"/>
    <property type="evidence" value="ECO:0007669"/>
    <property type="project" value="TreeGrafter"/>
</dbReference>
<keyword evidence="5 11" id="KW-0444">Lipid biosynthesis</keyword>
<evidence type="ECO:0000256" key="9">
    <source>
        <dbReference type="ARBA" id="ARBA00023098"/>
    </source>
</evidence>
<dbReference type="PANTHER" id="PTHR30372">
    <property type="entry name" value="LIPID-A-DISACCHARIDE SYNTHASE"/>
    <property type="match status" value="1"/>
</dbReference>
<evidence type="ECO:0000256" key="8">
    <source>
        <dbReference type="ARBA" id="ARBA00022679"/>
    </source>
</evidence>
<keyword evidence="9 11" id="KW-0443">Lipid metabolism</keyword>
<evidence type="ECO:0000256" key="6">
    <source>
        <dbReference type="ARBA" id="ARBA00022556"/>
    </source>
</evidence>
<dbReference type="GO" id="GO:0008915">
    <property type="term" value="F:lipid-A-disaccharide synthase activity"/>
    <property type="evidence" value="ECO:0007669"/>
    <property type="project" value="UniProtKB-UniRule"/>
</dbReference>
<dbReference type="KEGG" id="tcd:AAIA72_05895"/>
<dbReference type="HAMAP" id="MF_00392">
    <property type="entry name" value="LpxB"/>
    <property type="match status" value="1"/>
</dbReference>
<dbReference type="NCBIfam" id="TIGR00215">
    <property type="entry name" value="lpxB"/>
    <property type="match status" value="1"/>
</dbReference>
<dbReference type="EC" id="2.4.1.182" evidence="3 11"/>
<dbReference type="InterPro" id="IPR003835">
    <property type="entry name" value="Glyco_trans_19"/>
</dbReference>
<keyword evidence="8 11" id="KW-0808">Transferase</keyword>
<evidence type="ECO:0000256" key="2">
    <source>
        <dbReference type="ARBA" id="ARBA00007868"/>
    </source>
</evidence>
<keyword evidence="6 11" id="KW-0441">Lipid A biosynthesis</keyword>
<dbReference type="GO" id="GO:0016020">
    <property type="term" value="C:membrane"/>
    <property type="evidence" value="ECO:0007669"/>
    <property type="project" value="GOC"/>
</dbReference>
<evidence type="ECO:0000256" key="4">
    <source>
        <dbReference type="ARBA" id="ARBA00020902"/>
    </source>
</evidence>
<reference evidence="12" key="1">
    <citation type="submission" date="2024-05" db="EMBL/GenBank/DDBJ databases">
        <title>Genome sequencing of novel strain.</title>
        <authorList>
            <person name="Ganbat D."/>
            <person name="Ganbat S."/>
            <person name="Lee S.-J."/>
        </authorList>
    </citation>
    <scope>NUCLEOTIDE SEQUENCE</scope>
    <source>
        <strain evidence="12">SMD15-11</strain>
    </source>
</reference>
<comment type="pathway">
    <text evidence="11">Bacterial outer membrane biogenesis; LPS lipid A biosynthesis.</text>
</comment>
<dbReference type="Pfam" id="PF02684">
    <property type="entry name" value="LpxB"/>
    <property type="match status" value="1"/>
</dbReference>
<name>A0AB39UZG4_9GAMM</name>
<dbReference type="RefSeq" id="WP_369602489.1">
    <property type="nucleotide sequence ID" value="NZ_CP154858.1"/>
</dbReference>
<comment type="catalytic activity">
    <reaction evidence="10 11">
        <text>a lipid X + a UDP-2-N,3-O-bis[(3R)-3-hydroxyacyl]-alpha-D-glucosamine = a lipid A disaccharide + UDP + H(+)</text>
        <dbReference type="Rhea" id="RHEA:67828"/>
        <dbReference type="ChEBI" id="CHEBI:15378"/>
        <dbReference type="ChEBI" id="CHEBI:58223"/>
        <dbReference type="ChEBI" id="CHEBI:137748"/>
        <dbReference type="ChEBI" id="CHEBI:176338"/>
        <dbReference type="ChEBI" id="CHEBI:176343"/>
        <dbReference type="EC" id="2.4.1.182"/>
    </reaction>
</comment>
<evidence type="ECO:0000313" key="12">
    <source>
        <dbReference type="EMBL" id="XDT73498.1"/>
    </source>
</evidence>